<protein>
    <submittedName>
        <fullName evidence="2">Putative ovule protein</fullName>
    </submittedName>
</protein>
<evidence type="ECO:0000256" key="1">
    <source>
        <dbReference type="SAM" id="Phobius"/>
    </source>
</evidence>
<name>A0A0V0HTQ4_SOLCH</name>
<feature type="transmembrane region" description="Helical" evidence="1">
    <location>
        <begin position="48"/>
        <end position="66"/>
    </location>
</feature>
<organism evidence="2">
    <name type="scientific">Solanum chacoense</name>
    <name type="common">Chaco potato</name>
    <dbReference type="NCBI Taxonomy" id="4108"/>
    <lineage>
        <taxon>Eukaryota</taxon>
        <taxon>Viridiplantae</taxon>
        <taxon>Streptophyta</taxon>
        <taxon>Embryophyta</taxon>
        <taxon>Tracheophyta</taxon>
        <taxon>Spermatophyta</taxon>
        <taxon>Magnoliopsida</taxon>
        <taxon>eudicotyledons</taxon>
        <taxon>Gunneridae</taxon>
        <taxon>Pentapetalae</taxon>
        <taxon>asterids</taxon>
        <taxon>lamiids</taxon>
        <taxon>Solanales</taxon>
        <taxon>Solanaceae</taxon>
        <taxon>Solanoideae</taxon>
        <taxon>Solaneae</taxon>
        <taxon>Solanum</taxon>
    </lineage>
</organism>
<sequence length="82" mass="9719">MGKNASFNSEIYIFFIQDFIRFGLELSNLNSYQHTIFYNLRREHLQSLFYLSFFYMLCATLSITAFSQKGSKKQEFLHGVIN</sequence>
<keyword evidence="1" id="KW-0472">Membrane</keyword>
<keyword evidence="1" id="KW-1133">Transmembrane helix</keyword>
<reference evidence="2" key="1">
    <citation type="submission" date="2015-12" db="EMBL/GenBank/DDBJ databases">
        <title>Gene expression during late stages of embryo sac development: a critical building block for successful pollen-pistil interactions.</title>
        <authorList>
            <person name="Liu Y."/>
            <person name="Joly V."/>
            <person name="Sabar M."/>
            <person name="Matton D.P."/>
        </authorList>
    </citation>
    <scope>NUCLEOTIDE SEQUENCE</scope>
</reference>
<proteinExistence type="predicted"/>
<accession>A0A0V0HTQ4</accession>
<dbReference type="EMBL" id="GEDG01015951">
    <property type="protein sequence ID" value="JAP22998.1"/>
    <property type="molecule type" value="Transcribed_RNA"/>
</dbReference>
<keyword evidence="1" id="KW-0812">Transmembrane</keyword>
<dbReference type="AlphaFoldDB" id="A0A0V0HTQ4"/>
<evidence type="ECO:0000313" key="2">
    <source>
        <dbReference type="EMBL" id="JAP22998.1"/>
    </source>
</evidence>